<dbReference type="Gene3D" id="1.10.150.750">
    <property type="match status" value="1"/>
</dbReference>
<dbReference type="InterPro" id="IPR006439">
    <property type="entry name" value="HAD-SF_hydro_IA"/>
</dbReference>
<accession>A0A7K1FS57</accession>
<dbReference type="SUPFAM" id="SSF56784">
    <property type="entry name" value="HAD-like"/>
    <property type="match status" value="1"/>
</dbReference>
<proteinExistence type="predicted"/>
<evidence type="ECO:0000256" key="1">
    <source>
        <dbReference type="ARBA" id="ARBA00022801"/>
    </source>
</evidence>
<protein>
    <submittedName>
        <fullName evidence="2">Haloacid dehalogenase type II</fullName>
    </submittedName>
</protein>
<dbReference type="InterPro" id="IPR023214">
    <property type="entry name" value="HAD_sf"/>
</dbReference>
<evidence type="ECO:0000313" key="2">
    <source>
        <dbReference type="EMBL" id="MTD16073.1"/>
    </source>
</evidence>
<sequence>MDLTRFRALSFDCYGTLIDWESGILAVLRPWADAAGVVASDEELLQAFAAAESDVEAEQPTLLYPDVLAATMDRVCTAFGVAESAEWAGRLGASVPDWPAFPDSADALASLARRYRLIILSNVHRAGFAASNLRLRGEFTAVITAQDVGGYKPGPAHFTALAGTLDDLGVARDELLHVAQSLYHDHVPAHREGLASVWINRRHDAPGWGATREPGDGVGYDLEFPTMAAFAAAVEAAFGD</sequence>
<dbReference type="InterPro" id="IPR036412">
    <property type="entry name" value="HAD-like_sf"/>
</dbReference>
<dbReference type="InterPro" id="IPR006328">
    <property type="entry name" value="2-HAD"/>
</dbReference>
<dbReference type="PANTHER" id="PTHR43316:SF9">
    <property type="entry name" value="ACID DEHALOGENASE, PUTATIVE (AFU_ORTHOLOGUE AFUA_6G14460)-RELATED"/>
    <property type="match status" value="1"/>
</dbReference>
<gene>
    <name evidence="2" type="ORF">GIS00_19225</name>
</gene>
<name>A0A7K1FS57_9ACTN</name>
<dbReference type="Proteomes" id="UP000460221">
    <property type="component" value="Unassembled WGS sequence"/>
</dbReference>
<dbReference type="SFLD" id="SFLDS00003">
    <property type="entry name" value="Haloacid_Dehalogenase"/>
    <property type="match status" value="1"/>
</dbReference>
<dbReference type="GO" id="GO:0019120">
    <property type="term" value="F:hydrolase activity, acting on acid halide bonds, in C-halide compounds"/>
    <property type="evidence" value="ECO:0007669"/>
    <property type="project" value="InterPro"/>
</dbReference>
<dbReference type="EMBL" id="WLYK01000008">
    <property type="protein sequence ID" value="MTD16073.1"/>
    <property type="molecule type" value="Genomic_DNA"/>
</dbReference>
<dbReference type="Pfam" id="PF00702">
    <property type="entry name" value="Hydrolase"/>
    <property type="match status" value="1"/>
</dbReference>
<dbReference type="RefSeq" id="WP_154770232.1">
    <property type="nucleotide sequence ID" value="NZ_WLYK01000008.1"/>
</dbReference>
<dbReference type="NCBIfam" id="TIGR01428">
    <property type="entry name" value="HAD_type_II"/>
    <property type="match status" value="1"/>
</dbReference>
<dbReference type="PANTHER" id="PTHR43316">
    <property type="entry name" value="HYDROLASE, HALOACID DELAHOGENASE-RELATED"/>
    <property type="match status" value="1"/>
</dbReference>
<dbReference type="NCBIfam" id="TIGR01493">
    <property type="entry name" value="HAD-SF-IA-v2"/>
    <property type="match status" value="1"/>
</dbReference>
<keyword evidence="1" id="KW-0378">Hydrolase</keyword>
<comment type="caution">
    <text evidence="2">The sequence shown here is derived from an EMBL/GenBank/DDBJ whole genome shotgun (WGS) entry which is preliminary data.</text>
</comment>
<evidence type="ECO:0000313" key="3">
    <source>
        <dbReference type="Proteomes" id="UP000460221"/>
    </source>
</evidence>
<dbReference type="SFLD" id="SFLDG01129">
    <property type="entry name" value="C1.5:_HAD__Beta-PGM__Phosphata"/>
    <property type="match status" value="1"/>
</dbReference>
<dbReference type="InterPro" id="IPR051540">
    <property type="entry name" value="S-2-haloacid_dehalogenase"/>
</dbReference>
<dbReference type="Gene3D" id="3.40.50.1000">
    <property type="entry name" value="HAD superfamily/HAD-like"/>
    <property type="match status" value="1"/>
</dbReference>
<organism evidence="2 3">
    <name type="scientific">Nakamurella alba</name>
    <dbReference type="NCBI Taxonomy" id="2665158"/>
    <lineage>
        <taxon>Bacteria</taxon>
        <taxon>Bacillati</taxon>
        <taxon>Actinomycetota</taxon>
        <taxon>Actinomycetes</taxon>
        <taxon>Nakamurellales</taxon>
        <taxon>Nakamurellaceae</taxon>
        <taxon>Nakamurella</taxon>
    </lineage>
</organism>
<keyword evidence="3" id="KW-1185">Reference proteome</keyword>
<reference evidence="2 3" key="1">
    <citation type="submission" date="2019-11" db="EMBL/GenBank/DDBJ databases">
        <authorList>
            <person name="Jiang L.-Q."/>
        </authorList>
    </citation>
    <scope>NUCLEOTIDE SEQUENCE [LARGE SCALE GENOMIC DNA]</scope>
    <source>
        <strain evidence="2 3">YIM 132087</strain>
    </source>
</reference>
<dbReference type="AlphaFoldDB" id="A0A7K1FS57"/>